<name>A0ABQ4NQJ8_9RHOB</name>
<sequence>MMPPANMVSKTASSGAMACHARDGATRRSNAIIGAPAGYEQEKSFQKDFYARPSEVCA</sequence>
<dbReference type="Proteomes" id="UP000786693">
    <property type="component" value="Unassembled WGS sequence"/>
</dbReference>
<evidence type="ECO:0000313" key="1">
    <source>
        <dbReference type="EMBL" id="GIT96683.1"/>
    </source>
</evidence>
<protein>
    <submittedName>
        <fullName evidence="1">Uncharacterized protein</fullName>
    </submittedName>
</protein>
<proteinExistence type="predicted"/>
<evidence type="ECO:0000313" key="2">
    <source>
        <dbReference type="Proteomes" id="UP000786693"/>
    </source>
</evidence>
<accession>A0ABQ4NQJ8</accession>
<keyword evidence="2" id="KW-1185">Reference proteome</keyword>
<organism evidence="1 2">
    <name type="scientific">Jannaschia pagri</name>
    <dbReference type="NCBI Taxonomy" id="2829797"/>
    <lineage>
        <taxon>Bacteria</taxon>
        <taxon>Pseudomonadati</taxon>
        <taxon>Pseudomonadota</taxon>
        <taxon>Alphaproteobacteria</taxon>
        <taxon>Rhodobacterales</taxon>
        <taxon>Roseobacteraceae</taxon>
        <taxon>Jannaschia</taxon>
    </lineage>
</organism>
<gene>
    <name evidence="1" type="ORF">JANAI62_33060</name>
</gene>
<reference evidence="1 2" key="1">
    <citation type="submission" date="2021-05" db="EMBL/GenBank/DDBJ databases">
        <title>Bacteria Genome sequencing.</title>
        <authorList>
            <person name="Takabe Y."/>
            <person name="Nakajima Y."/>
            <person name="Suzuki S."/>
            <person name="Shiozaki T."/>
        </authorList>
    </citation>
    <scope>NUCLEOTIDE SEQUENCE [LARGE SCALE GENOMIC DNA]</scope>
    <source>
        <strain evidence="1 2">AI_62</strain>
    </source>
</reference>
<comment type="caution">
    <text evidence="1">The sequence shown here is derived from an EMBL/GenBank/DDBJ whole genome shotgun (WGS) entry which is preliminary data.</text>
</comment>
<dbReference type="EMBL" id="BPFH01000007">
    <property type="protein sequence ID" value="GIT96683.1"/>
    <property type="molecule type" value="Genomic_DNA"/>
</dbReference>